<evidence type="ECO:0000313" key="3">
    <source>
        <dbReference type="Proteomes" id="UP001432027"/>
    </source>
</evidence>
<feature type="non-terminal residue" evidence="2">
    <location>
        <position position="176"/>
    </location>
</feature>
<dbReference type="AlphaFoldDB" id="A0AAV5UEH5"/>
<evidence type="ECO:0000256" key="1">
    <source>
        <dbReference type="SAM" id="MobiDB-lite"/>
    </source>
</evidence>
<protein>
    <submittedName>
        <fullName evidence="2">Uncharacterized protein</fullName>
    </submittedName>
</protein>
<sequence>MSDQLAIAKGIEESLEKERDDTKRMYNKCLIWTRHWELRAVHAETTLKNFDEAKVANDPQLRQENIKLYKRLGELDSENVQLKEKIDKGNLQSEPNDDKLEKLTEEVEKLSKEKEEWKEERNRKNKKMEKEESDRMKEMDELEAELRRVKKKKDSYADDADYWEKEAKFYKDEEKE</sequence>
<proteinExistence type="predicted"/>
<accession>A0AAV5UEH5</accession>
<name>A0AAV5UEH5_9BILA</name>
<organism evidence="2 3">
    <name type="scientific">Pristionchus entomophagus</name>
    <dbReference type="NCBI Taxonomy" id="358040"/>
    <lineage>
        <taxon>Eukaryota</taxon>
        <taxon>Metazoa</taxon>
        <taxon>Ecdysozoa</taxon>
        <taxon>Nematoda</taxon>
        <taxon>Chromadorea</taxon>
        <taxon>Rhabditida</taxon>
        <taxon>Rhabditina</taxon>
        <taxon>Diplogasteromorpha</taxon>
        <taxon>Diplogasteroidea</taxon>
        <taxon>Neodiplogasteridae</taxon>
        <taxon>Pristionchus</taxon>
    </lineage>
</organism>
<reference evidence="2" key="1">
    <citation type="submission" date="2023-10" db="EMBL/GenBank/DDBJ databases">
        <title>Genome assembly of Pristionchus species.</title>
        <authorList>
            <person name="Yoshida K."/>
            <person name="Sommer R.J."/>
        </authorList>
    </citation>
    <scope>NUCLEOTIDE SEQUENCE</scope>
    <source>
        <strain evidence="2">RS0144</strain>
    </source>
</reference>
<keyword evidence="3" id="KW-1185">Reference proteome</keyword>
<comment type="caution">
    <text evidence="2">The sequence shown here is derived from an EMBL/GenBank/DDBJ whole genome shotgun (WGS) entry which is preliminary data.</text>
</comment>
<gene>
    <name evidence="2" type="ORF">PENTCL1PPCAC_26734</name>
</gene>
<dbReference type="EMBL" id="BTSX01000006">
    <property type="protein sequence ID" value="GMT04560.1"/>
    <property type="molecule type" value="Genomic_DNA"/>
</dbReference>
<feature type="region of interest" description="Disordered" evidence="1">
    <location>
        <begin position="109"/>
        <end position="139"/>
    </location>
</feature>
<dbReference type="Proteomes" id="UP001432027">
    <property type="component" value="Unassembled WGS sequence"/>
</dbReference>
<evidence type="ECO:0000313" key="2">
    <source>
        <dbReference type="EMBL" id="GMT04560.1"/>
    </source>
</evidence>